<feature type="region of interest" description="Disordered" evidence="1">
    <location>
        <begin position="49"/>
        <end position="114"/>
    </location>
</feature>
<dbReference type="PANTHER" id="PTHR46590">
    <property type="entry name" value="PHOSPHATIDYLINOSITOL TRANSFER PROTEIN CSR1-RELATED"/>
    <property type="match status" value="1"/>
</dbReference>
<proteinExistence type="predicted"/>
<dbReference type="SMART" id="SM01100">
    <property type="entry name" value="CRAL_TRIO_N"/>
    <property type="match status" value="1"/>
</dbReference>
<feature type="region of interest" description="Disordered" evidence="1">
    <location>
        <begin position="563"/>
        <end position="591"/>
    </location>
</feature>
<evidence type="ECO:0000259" key="2">
    <source>
        <dbReference type="PROSITE" id="PS50191"/>
    </source>
</evidence>
<dbReference type="PANTHER" id="PTHR46590:SF1">
    <property type="entry name" value="PHOSPHATIDYLINOSITOL TRANSFER PROTEIN CSR1"/>
    <property type="match status" value="1"/>
</dbReference>
<evidence type="ECO:0000256" key="1">
    <source>
        <dbReference type="SAM" id="MobiDB-lite"/>
    </source>
</evidence>
<dbReference type="Pfam" id="PF00650">
    <property type="entry name" value="CRAL_TRIO"/>
    <property type="match status" value="1"/>
</dbReference>
<reference evidence="3 4" key="1">
    <citation type="submission" date="2018-03" db="EMBL/GenBank/DDBJ databases">
        <authorList>
            <person name="Guldener U."/>
        </authorList>
    </citation>
    <scope>NUCLEOTIDE SEQUENCE [LARGE SCALE GENOMIC DNA]</scope>
    <source>
        <strain evidence="3 4">NBRC100155</strain>
    </source>
</reference>
<dbReference type="Proteomes" id="UP000324022">
    <property type="component" value="Unassembled WGS sequence"/>
</dbReference>
<dbReference type="Gene3D" id="3.40.525.10">
    <property type="entry name" value="CRAL-TRIO lipid binding domain"/>
    <property type="match status" value="1"/>
</dbReference>
<dbReference type="InterPro" id="IPR001251">
    <property type="entry name" value="CRAL-TRIO_dom"/>
</dbReference>
<dbReference type="InterPro" id="IPR036273">
    <property type="entry name" value="CRAL/TRIO_N_dom_sf"/>
</dbReference>
<feature type="compositionally biased region" description="Polar residues" evidence="1">
    <location>
        <begin position="574"/>
        <end position="591"/>
    </location>
</feature>
<keyword evidence="4" id="KW-1185">Reference proteome</keyword>
<dbReference type="SUPFAM" id="SSF52087">
    <property type="entry name" value="CRAL/TRIO domain"/>
    <property type="match status" value="1"/>
</dbReference>
<dbReference type="PROSITE" id="PS50191">
    <property type="entry name" value="CRAL_TRIO"/>
    <property type="match status" value="1"/>
</dbReference>
<evidence type="ECO:0000313" key="4">
    <source>
        <dbReference type="Proteomes" id="UP000324022"/>
    </source>
</evidence>
<dbReference type="OrthoDB" id="43460at2759"/>
<dbReference type="AlphaFoldDB" id="A0A5C3EHZ0"/>
<dbReference type="EMBL" id="OOIN01000029">
    <property type="protein sequence ID" value="SPO29695.1"/>
    <property type="molecule type" value="Genomic_DNA"/>
</dbReference>
<accession>A0A5C3EHZ0</accession>
<name>A0A5C3EHZ0_9BASI</name>
<dbReference type="InterPro" id="IPR052432">
    <property type="entry name" value="PITP/CRAL-TRIO"/>
</dbReference>
<dbReference type="SUPFAM" id="SSF46938">
    <property type="entry name" value="CRAL/TRIO N-terminal domain"/>
    <property type="match status" value="1"/>
</dbReference>
<protein>
    <submittedName>
        <fullName evidence="3">Related to CSR1 - phosphatidylinositol transfer protein</fullName>
    </submittedName>
</protein>
<evidence type="ECO:0000313" key="3">
    <source>
        <dbReference type="EMBL" id="SPO29695.1"/>
    </source>
</evidence>
<dbReference type="SMART" id="SM00516">
    <property type="entry name" value="SEC14"/>
    <property type="match status" value="1"/>
</dbReference>
<sequence length="653" mass="72822">MVDSTTTVDYLHSPGYRCNLTPSQTLALFKLWRRFLRLCEITCHSSDSIDAEAQPPCHPPHSASRSSTDSFRRNLGRKARVTPSEPASHHSSASTSHENLQHNHPLDPNNIPKDDKLKEHLRHLEESKEMQAFLLNHGGAALRREFWAIVKGEHPDAYMLRCLRARKWDVDRALAIIGSTCAFRVQYNISNIMKQAELGLTKTRGGFNIMNNGISYTYGATAAGEPVYFIEVGSHYSSNQTAEELKRGVILLQESLQILMPPPVERKVVIFNLNNFGIRNMDSSIVLFMAKTMESFYPETLARVYVHGAPWIFKPIWSILRPLLDPVVRDKVHLTWKVEELQDHVPSSHLPKDTMHGQLDWSFTYPIPTQDENDIQNDTATAEQLATLYRNACMEFEYATRALARAYGDAALSDAKGNGIRPKFPGRSHNNTTAAAAAQDADLDEEEWEPEGVSSLRANRDILATKVRVAWLKLKPYVIGTLKYDRWGVIDPEGVIRWKYDSVDGKHEEQILGQGTSLSVLESNLAELDANAAHNSASSSSTPTNGIAAAKVHPAASHVFSHLNDNSTSKRRQQTTTNESKTDAVQGTTIDTSLQTAEAEVEGRPSSVARTAHSKLDSIQNSAFEEAIPIHPSQKLDRVRNGDVEVVEVKPQL</sequence>
<dbReference type="InterPro" id="IPR036865">
    <property type="entry name" value="CRAL-TRIO_dom_sf"/>
</dbReference>
<gene>
    <name evidence="3" type="ORF">UTRI_05517</name>
</gene>
<dbReference type="InterPro" id="IPR011074">
    <property type="entry name" value="CRAL/TRIO_N_dom"/>
</dbReference>
<dbReference type="CDD" id="cd00170">
    <property type="entry name" value="SEC14"/>
    <property type="match status" value="1"/>
</dbReference>
<feature type="compositionally biased region" description="Low complexity" evidence="1">
    <location>
        <begin position="82"/>
        <end position="98"/>
    </location>
</feature>
<organism evidence="3 4">
    <name type="scientific">Ustilago trichophora</name>
    <dbReference type="NCBI Taxonomy" id="86804"/>
    <lineage>
        <taxon>Eukaryota</taxon>
        <taxon>Fungi</taxon>
        <taxon>Dikarya</taxon>
        <taxon>Basidiomycota</taxon>
        <taxon>Ustilaginomycotina</taxon>
        <taxon>Ustilaginomycetes</taxon>
        <taxon>Ustilaginales</taxon>
        <taxon>Ustilaginaceae</taxon>
        <taxon>Ustilago</taxon>
    </lineage>
</organism>
<feature type="domain" description="CRAL-TRIO" evidence="2">
    <location>
        <begin position="218"/>
        <end position="353"/>
    </location>
</feature>
<dbReference type="Pfam" id="PF03765">
    <property type="entry name" value="CRAL_TRIO_N"/>
    <property type="match status" value="1"/>
</dbReference>